<evidence type="ECO:0000313" key="2">
    <source>
        <dbReference type="EMBL" id="MBP1905975.1"/>
    </source>
</evidence>
<reference evidence="2 3" key="1">
    <citation type="submission" date="2021-03" db="EMBL/GenBank/DDBJ databases">
        <title>Genomic Encyclopedia of Type Strains, Phase IV (KMG-IV): sequencing the most valuable type-strain genomes for metagenomic binning, comparative biology and taxonomic classification.</title>
        <authorList>
            <person name="Goeker M."/>
        </authorList>
    </citation>
    <scope>NUCLEOTIDE SEQUENCE [LARGE SCALE GENOMIC DNA]</scope>
    <source>
        <strain evidence="2 3">DSM 14349</strain>
    </source>
</reference>
<proteinExistence type="predicted"/>
<dbReference type="RefSeq" id="WP_210089576.1">
    <property type="nucleotide sequence ID" value="NZ_JAGGKG010000011.1"/>
</dbReference>
<organism evidence="2 3">
    <name type="scientific">Paenibacillus turicensis</name>
    <dbReference type="NCBI Taxonomy" id="160487"/>
    <lineage>
        <taxon>Bacteria</taxon>
        <taxon>Bacillati</taxon>
        <taxon>Bacillota</taxon>
        <taxon>Bacilli</taxon>
        <taxon>Bacillales</taxon>
        <taxon>Paenibacillaceae</taxon>
        <taxon>Paenibacillus</taxon>
    </lineage>
</organism>
<name>A0ABS4FTS9_9BACL</name>
<feature type="transmembrane region" description="Helical" evidence="1">
    <location>
        <begin position="6"/>
        <end position="26"/>
    </location>
</feature>
<evidence type="ECO:0000313" key="3">
    <source>
        <dbReference type="Proteomes" id="UP001519272"/>
    </source>
</evidence>
<evidence type="ECO:0000256" key="1">
    <source>
        <dbReference type="SAM" id="Phobius"/>
    </source>
</evidence>
<gene>
    <name evidence="2" type="ORF">J2Z32_002623</name>
</gene>
<keyword evidence="1" id="KW-0472">Membrane</keyword>
<dbReference type="Proteomes" id="UP001519272">
    <property type="component" value="Unassembled WGS sequence"/>
</dbReference>
<sequence length="451" mass="51046">MGRSRWIMAALAVMTVLAVVVIWYTGVFDKKKEESFVVKDISGDSSLLSQVKINGVLRNGKQATSFDWIGHEVKATTQYFRKQQPISLRPYTLGDKLGVGDKYYTVYGEQNFEILEEDQSKEGKGQTRSAVVPSSLAYQLGKVKDDKLANTKFTNPLEYGLTDVDDKMYFIVPNNAAYAGINSIYQLDFKQKKDESSSRKLATIDLKENALLTQKEQPRNIEVLGLESVGKQLAVVMSKDGKLVIQAYDSVSGKETGMVEVKDVYLQTDLNDIVENSSLEGKTVVQSYGYNTYRDEDNGVLNLSFNLLTAGQSSRDVLFVTIDMKHNVSLLSVLKSSFSNPRESATDLIGVRQVAYIQNHLYLIRMEHEQTENQEVQNDQVQDVEQATEVKAKEGYRHLYVYVYNASGLVYKGELVTSMNDDYVSWLEDTEGYHSGKYRFYEDWKITRVSK</sequence>
<keyword evidence="1" id="KW-1133">Transmembrane helix</keyword>
<comment type="caution">
    <text evidence="2">The sequence shown here is derived from an EMBL/GenBank/DDBJ whole genome shotgun (WGS) entry which is preliminary data.</text>
</comment>
<dbReference type="EMBL" id="JAGGKG010000011">
    <property type="protein sequence ID" value="MBP1905975.1"/>
    <property type="molecule type" value="Genomic_DNA"/>
</dbReference>
<keyword evidence="1" id="KW-0812">Transmembrane</keyword>
<protein>
    <submittedName>
        <fullName evidence="2">Uncharacterized protein</fullName>
    </submittedName>
</protein>
<accession>A0ABS4FTS9</accession>
<keyword evidence="3" id="KW-1185">Reference proteome</keyword>